<protein>
    <submittedName>
        <fullName evidence="9">Phosphoesterase</fullName>
    </submittedName>
</protein>
<evidence type="ECO:0000313" key="10">
    <source>
        <dbReference type="Proteomes" id="UP000231409"/>
    </source>
</evidence>
<sequence>MTPEWLQLLTQWLGDNPGWLAAALFLVAFLESLAIAGIVIPGVAIIFAVAALAGKTGMPLFEALIWAGLGAIAGDLLSFGLGRMFQGRLHSIWPFSRYPSFVTKGERFFYRHGGKSVVIGRFVGPIRPVIPMVAGALLMPWRRFVLFNLLSAIGWAPVYILPGYLVGSALASDVRLPPHFYPILGISIAALTLVYLVIFRFQLGLGTEGRLYRLLARHMEGYSRAHRIWRLYSSQRPASNREFPLPSLILAVGAGSLFLVWAILTTATDLLTSADILTRDWFTALRNSLLDPAMIFFTLSGDMPVLVAGALIGAAVLGLRGYYAAAVHVLLALALAAGLIWAGKYGFGVHRPTLVNAPPDSGAFPSGHAAGITVLAGLLASFIARERPSARRWLVYLVFSFPMVLVGLSRVYLGVHWMTDVVGGVALGLAVCGLVRASYSRHDQVPLSLEPVAVTGLLAWLAFAGSYIALHWDNAIIAYRLASV</sequence>
<feature type="transmembrane region" description="Helical" evidence="7">
    <location>
        <begin position="421"/>
        <end position="439"/>
    </location>
</feature>
<feature type="transmembrane region" description="Helical" evidence="7">
    <location>
        <begin position="363"/>
        <end position="384"/>
    </location>
</feature>
<dbReference type="Proteomes" id="UP000231409">
    <property type="component" value="Unassembled WGS sequence"/>
</dbReference>
<evidence type="ECO:0000313" key="9">
    <source>
        <dbReference type="EMBL" id="PHQ14992.1"/>
    </source>
</evidence>
<dbReference type="InterPro" id="IPR036938">
    <property type="entry name" value="PAP2/HPO_sf"/>
</dbReference>
<evidence type="ECO:0000256" key="2">
    <source>
        <dbReference type="ARBA" id="ARBA00010792"/>
    </source>
</evidence>
<feature type="transmembrane region" description="Helical" evidence="7">
    <location>
        <begin position="179"/>
        <end position="203"/>
    </location>
</feature>
<comment type="similarity">
    <text evidence="2">Belongs to the DedA family.</text>
</comment>
<dbReference type="SUPFAM" id="SSF48317">
    <property type="entry name" value="Acid phosphatase/Vanadium-dependent haloperoxidase"/>
    <property type="match status" value="1"/>
</dbReference>
<dbReference type="PANTHER" id="PTHR30353:SF15">
    <property type="entry name" value="INNER MEMBRANE PROTEIN YABI"/>
    <property type="match status" value="1"/>
</dbReference>
<keyword evidence="10" id="KW-1185">Reference proteome</keyword>
<dbReference type="RefSeq" id="WP_099614909.1">
    <property type="nucleotide sequence ID" value="NZ_KZ319371.1"/>
</dbReference>
<dbReference type="InterPro" id="IPR032818">
    <property type="entry name" value="DedA-like"/>
</dbReference>
<dbReference type="EMBL" id="NTFH01000008">
    <property type="protein sequence ID" value="PHQ14992.1"/>
    <property type="molecule type" value="Genomic_DNA"/>
</dbReference>
<dbReference type="SMART" id="SM00014">
    <property type="entry name" value="acidPPc"/>
    <property type="match status" value="1"/>
</dbReference>
<keyword evidence="4 7" id="KW-0812">Transmembrane</keyword>
<dbReference type="InterPro" id="IPR032816">
    <property type="entry name" value="VTT_dom"/>
</dbReference>
<organism evidence="9 10">
    <name type="scientific">Marinobacter profundi</name>
    <dbReference type="NCBI Taxonomy" id="2666256"/>
    <lineage>
        <taxon>Bacteria</taxon>
        <taxon>Pseudomonadati</taxon>
        <taxon>Pseudomonadota</taxon>
        <taxon>Gammaproteobacteria</taxon>
        <taxon>Pseudomonadales</taxon>
        <taxon>Marinobacteraceae</taxon>
        <taxon>Marinobacter</taxon>
    </lineage>
</organism>
<feature type="transmembrane region" description="Helical" evidence="7">
    <location>
        <begin position="451"/>
        <end position="470"/>
    </location>
</feature>
<evidence type="ECO:0000256" key="6">
    <source>
        <dbReference type="ARBA" id="ARBA00023136"/>
    </source>
</evidence>
<dbReference type="Pfam" id="PF01569">
    <property type="entry name" value="PAP2"/>
    <property type="match status" value="1"/>
</dbReference>
<feature type="transmembrane region" description="Helical" evidence="7">
    <location>
        <begin position="60"/>
        <end position="81"/>
    </location>
</feature>
<feature type="transmembrane region" description="Helical" evidence="7">
    <location>
        <begin position="118"/>
        <end position="138"/>
    </location>
</feature>
<accession>A0A2G1UKI4</accession>
<feature type="transmembrane region" description="Helical" evidence="7">
    <location>
        <begin position="145"/>
        <end position="167"/>
    </location>
</feature>
<reference evidence="9 10" key="1">
    <citation type="submission" date="2017-09" db="EMBL/GenBank/DDBJ databases">
        <title>The draft genome sequences of Marinobacter sp. PWS21.</title>
        <authorList>
            <person name="Cao J."/>
        </authorList>
    </citation>
    <scope>NUCLEOTIDE SEQUENCE [LARGE SCALE GENOMIC DNA]</scope>
    <source>
        <strain evidence="9 10">PWS21</strain>
    </source>
</reference>
<evidence type="ECO:0000256" key="1">
    <source>
        <dbReference type="ARBA" id="ARBA00004651"/>
    </source>
</evidence>
<feature type="domain" description="Phosphatidic acid phosphatase type 2/haloperoxidase" evidence="8">
    <location>
        <begin position="319"/>
        <end position="436"/>
    </location>
</feature>
<dbReference type="GO" id="GO:0005886">
    <property type="term" value="C:plasma membrane"/>
    <property type="evidence" value="ECO:0007669"/>
    <property type="project" value="UniProtKB-SubCell"/>
</dbReference>
<dbReference type="InterPro" id="IPR000326">
    <property type="entry name" value="PAP2/HPO"/>
</dbReference>
<name>A0A2G1UKI4_9GAMM</name>
<feature type="transmembrane region" description="Helical" evidence="7">
    <location>
        <begin position="293"/>
        <end position="315"/>
    </location>
</feature>
<dbReference type="PANTHER" id="PTHR30353">
    <property type="entry name" value="INNER MEMBRANE PROTEIN DEDA-RELATED"/>
    <property type="match status" value="1"/>
</dbReference>
<evidence type="ECO:0000256" key="7">
    <source>
        <dbReference type="SAM" id="Phobius"/>
    </source>
</evidence>
<gene>
    <name evidence="9" type="ORF">CLH61_11695</name>
</gene>
<evidence type="ECO:0000256" key="3">
    <source>
        <dbReference type="ARBA" id="ARBA00022475"/>
    </source>
</evidence>
<evidence type="ECO:0000259" key="8">
    <source>
        <dbReference type="SMART" id="SM00014"/>
    </source>
</evidence>
<feature type="transmembrane region" description="Helical" evidence="7">
    <location>
        <begin position="393"/>
        <end position="415"/>
    </location>
</feature>
<comment type="subcellular location">
    <subcellularLocation>
        <location evidence="1">Cell membrane</location>
        <topology evidence="1">Multi-pass membrane protein</topology>
    </subcellularLocation>
</comment>
<dbReference type="CDD" id="cd03392">
    <property type="entry name" value="PAP2_like_2"/>
    <property type="match status" value="1"/>
</dbReference>
<feature type="transmembrane region" description="Helical" evidence="7">
    <location>
        <begin position="322"/>
        <end position="343"/>
    </location>
</feature>
<keyword evidence="3" id="KW-1003">Cell membrane</keyword>
<evidence type="ECO:0000256" key="5">
    <source>
        <dbReference type="ARBA" id="ARBA00022989"/>
    </source>
</evidence>
<feature type="transmembrane region" description="Helical" evidence="7">
    <location>
        <begin position="243"/>
        <end position="264"/>
    </location>
</feature>
<keyword evidence="6 7" id="KW-0472">Membrane</keyword>
<dbReference type="Pfam" id="PF09335">
    <property type="entry name" value="VTT_dom"/>
    <property type="match status" value="1"/>
</dbReference>
<dbReference type="Gene3D" id="1.20.144.10">
    <property type="entry name" value="Phosphatidic acid phosphatase type 2/haloperoxidase"/>
    <property type="match status" value="1"/>
</dbReference>
<comment type="caution">
    <text evidence="9">The sequence shown here is derived from an EMBL/GenBank/DDBJ whole genome shotgun (WGS) entry which is preliminary data.</text>
</comment>
<keyword evidence="5 7" id="KW-1133">Transmembrane helix</keyword>
<proteinExistence type="inferred from homology"/>
<feature type="transmembrane region" description="Helical" evidence="7">
    <location>
        <begin position="20"/>
        <end position="53"/>
    </location>
</feature>
<dbReference type="AlphaFoldDB" id="A0A2G1UKI4"/>
<evidence type="ECO:0000256" key="4">
    <source>
        <dbReference type="ARBA" id="ARBA00022692"/>
    </source>
</evidence>